<dbReference type="Proteomes" id="UP000586918">
    <property type="component" value="Unassembled WGS sequence"/>
</dbReference>
<reference evidence="3 4" key="1">
    <citation type="submission" date="2020-04" db="EMBL/GenBank/DDBJ databases">
        <authorList>
            <person name="Klaysubun C."/>
            <person name="Duangmal K."/>
            <person name="Lipun K."/>
        </authorList>
    </citation>
    <scope>NUCLEOTIDE SEQUENCE [LARGE SCALE GENOMIC DNA]</scope>
    <source>
        <strain evidence="3 4">DSM 45300</strain>
    </source>
</reference>
<comment type="caution">
    <text evidence="3">The sequence shown here is derived from an EMBL/GenBank/DDBJ whole genome shotgun (WGS) entry which is preliminary data.</text>
</comment>
<dbReference type="AlphaFoldDB" id="A0A848DRM7"/>
<dbReference type="Pfam" id="PF13399">
    <property type="entry name" value="LytR_C"/>
    <property type="match status" value="1"/>
</dbReference>
<feature type="region of interest" description="Disordered" evidence="1">
    <location>
        <begin position="29"/>
        <end position="102"/>
    </location>
</feature>
<gene>
    <name evidence="3" type="ORF">HF519_26635</name>
</gene>
<keyword evidence="4" id="KW-1185">Reference proteome</keyword>
<dbReference type="EMBL" id="JAAXKZ010000153">
    <property type="protein sequence ID" value="NMH95076.1"/>
    <property type="molecule type" value="Genomic_DNA"/>
</dbReference>
<feature type="domain" description="LytR/CpsA/Psr regulator C-terminal" evidence="2">
    <location>
        <begin position="114"/>
        <end position="203"/>
    </location>
</feature>
<evidence type="ECO:0000313" key="4">
    <source>
        <dbReference type="Proteomes" id="UP000586918"/>
    </source>
</evidence>
<name>A0A848DRM7_9PSEU</name>
<organism evidence="3 4">
    <name type="scientific">Pseudonocardia bannensis</name>
    <dbReference type="NCBI Taxonomy" id="630973"/>
    <lineage>
        <taxon>Bacteria</taxon>
        <taxon>Bacillati</taxon>
        <taxon>Actinomycetota</taxon>
        <taxon>Actinomycetes</taxon>
        <taxon>Pseudonocardiales</taxon>
        <taxon>Pseudonocardiaceae</taxon>
        <taxon>Pseudonocardia</taxon>
    </lineage>
</organism>
<accession>A0A848DRM7</accession>
<evidence type="ECO:0000313" key="3">
    <source>
        <dbReference type="EMBL" id="NMH95076.1"/>
    </source>
</evidence>
<proteinExistence type="predicted"/>
<sequence length="206" mass="19988">MRIGGFALLGVGVIAGVIGLATLATGGNGGPSVAAPTSAEASGSAAAEPPAAAAPSPTGEVPLPSFAATPTAGIAAPPSTSPPPAAGSGDPAGSAAPGGGIAAPRGGGAPVVRVPLRVYNNSTITGLAARAAEDFRSSGWAVESVANYPSGIIPTSTVYYRPGTNELAAAQSLGNQFSMRVEPRFEGLGDASPGLIVIVTNDYQRR</sequence>
<evidence type="ECO:0000256" key="1">
    <source>
        <dbReference type="SAM" id="MobiDB-lite"/>
    </source>
</evidence>
<feature type="compositionally biased region" description="Low complexity" evidence="1">
    <location>
        <begin position="67"/>
        <end position="78"/>
    </location>
</feature>
<evidence type="ECO:0000259" key="2">
    <source>
        <dbReference type="Pfam" id="PF13399"/>
    </source>
</evidence>
<feature type="compositionally biased region" description="Low complexity" evidence="1">
    <location>
        <begin position="86"/>
        <end position="95"/>
    </location>
</feature>
<feature type="compositionally biased region" description="Low complexity" evidence="1">
    <location>
        <begin position="34"/>
        <end position="59"/>
    </location>
</feature>
<dbReference type="InterPro" id="IPR027381">
    <property type="entry name" value="LytR/CpsA/Psr_C"/>
</dbReference>
<dbReference type="Gene3D" id="3.30.70.2390">
    <property type="match status" value="1"/>
</dbReference>
<protein>
    <submittedName>
        <fullName evidence="3">LytR C-terminal domain-containing protein</fullName>
    </submittedName>
</protein>